<evidence type="ECO:0000313" key="2">
    <source>
        <dbReference type="Proteomes" id="UP000051330"/>
    </source>
</evidence>
<dbReference type="EMBL" id="AZEC01000016">
    <property type="protein sequence ID" value="KRL09966.1"/>
    <property type="molecule type" value="Genomic_DNA"/>
</dbReference>
<accession>A0A0R1MPQ6</accession>
<organism evidence="1 2">
    <name type="scientific">Schleiferilactobacillus perolens DSM 12744</name>
    <dbReference type="NCBI Taxonomy" id="1423792"/>
    <lineage>
        <taxon>Bacteria</taxon>
        <taxon>Bacillati</taxon>
        <taxon>Bacillota</taxon>
        <taxon>Bacilli</taxon>
        <taxon>Lactobacillales</taxon>
        <taxon>Lactobacillaceae</taxon>
        <taxon>Schleiferilactobacillus</taxon>
    </lineage>
</organism>
<name>A0A0R1MPQ6_9LACO</name>
<sequence length="63" mass="7298">MGVVDLYALKSAYWFVSGRHQEGRQELQWVFDTLHHMGKEGLGKQLGQQWNNLTGQHIEYPAL</sequence>
<dbReference type="Proteomes" id="UP000051330">
    <property type="component" value="Unassembled WGS sequence"/>
</dbReference>
<protein>
    <submittedName>
        <fullName evidence="1">Uncharacterized protein</fullName>
    </submittedName>
</protein>
<dbReference type="AlphaFoldDB" id="A0A0R1MPQ6"/>
<comment type="caution">
    <text evidence="1">The sequence shown here is derived from an EMBL/GenBank/DDBJ whole genome shotgun (WGS) entry which is preliminary data.</text>
</comment>
<dbReference type="RefSeq" id="WP_157053822.1">
    <property type="nucleotide sequence ID" value="NZ_AZEC01000016.1"/>
</dbReference>
<reference evidence="1 2" key="1">
    <citation type="journal article" date="2015" name="Genome Announc.">
        <title>Expanding the biotechnology potential of lactobacilli through comparative genomics of 213 strains and associated genera.</title>
        <authorList>
            <person name="Sun Z."/>
            <person name="Harris H.M."/>
            <person name="McCann A."/>
            <person name="Guo C."/>
            <person name="Argimon S."/>
            <person name="Zhang W."/>
            <person name="Yang X."/>
            <person name="Jeffery I.B."/>
            <person name="Cooney J.C."/>
            <person name="Kagawa T.F."/>
            <person name="Liu W."/>
            <person name="Song Y."/>
            <person name="Salvetti E."/>
            <person name="Wrobel A."/>
            <person name="Rasinkangas P."/>
            <person name="Parkhill J."/>
            <person name="Rea M.C."/>
            <person name="O'Sullivan O."/>
            <person name="Ritari J."/>
            <person name="Douillard F.P."/>
            <person name="Paul Ross R."/>
            <person name="Yang R."/>
            <person name="Briner A.E."/>
            <person name="Felis G.E."/>
            <person name="de Vos W.M."/>
            <person name="Barrangou R."/>
            <person name="Klaenhammer T.R."/>
            <person name="Caufield P.W."/>
            <person name="Cui Y."/>
            <person name="Zhang H."/>
            <person name="O'Toole P.W."/>
        </authorList>
    </citation>
    <scope>NUCLEOTIDE SEQUENCE [LARGE SCALE GENOMIC DNA]</scope>
    <source>
        <strain evidence="1 2">DSM 12744</strain>
    </source>
</reference>
<evidence type="ECO:0000313" key="1">
    <source>
        <dbReference type="EMBL" id="KRL09966.1"/>
    </source>
</evidence>
<gene>
    <name evidence="1" type="ORF">FD09_GL001009</name>
</gene>
<keyword evidence="2" id="KW-1185">Reference proteome</keyword>
<proteinExistence type="predicted"/>